<dbReference type="AlphaFoldDB" id="A0A6N4DNP5"/>
<reference evidence="1 2" key="1">
    <citation type="submission" date="2018-01" db="EMBL/GenBank/DDBJ databases">
        <title>Novel co-symbiosis in the lucinid bivalve Phacoides pectinatus.</title>
        <authorList>
            <person name="Lim S.J."/>
            <person name="Davis B.G."/>
            <person name="Gill D.E."/>
            <person name="Engel A.S."/>
            <person name="Anderson L.C."/>
            <person name="Campbell B.J."/>
        </authorList>
    </citation>
    <scope>NUCLEOTIDE SEQUENCE [LARGE SCALE GENOMIC DNA]</scope>
    <source>
        <strain evidence="1">N3_P5</strain>
    </source>
</reference>
<dbReference type="Proteomes" id="UP000250928">
    <property type="component" value="Unassembled WGS sequence"/>
</dbReference>
<sequence>MLPILRREQITPFVRRLGCRCPAALFERIESGIRRRCGVDCQRILIGGRLLIYVVPAALAGDPVALAPRLLAAGVAERDREGFNRFRLVLLGRVEPDAALALRRVCRGRVGADARAHLHLIGG</sequence>
<evidence type="ECO:0000313" key="1">
    <source>
        <dbReference type="EMBL" id="PUE01650.1"/>
    </source>
</evidence>
<name>A0A6N4DNP5_9GAMM</name>
<gene>
    <name evidence="1" type="ORF">C3L24_07625</name>
</gene>
<proteinExistence type="predicted"/>
<evidence type="ECO:0000313" key="2">
    <source>
        <dbReference type="Proteomes" id="UP000250928"/>
    </source>
</evidence>
<dbReference type="EMBL" id="PQCO01000197">
    <property type="protein sequence ID" value="PUE01650.1"/>
    <property type="molecule type" value="Genomic_DNA"/>
</dbReference>
<organism evidence="1 2">
    <name type="scientific">Candidatus Sedimenticola endophacoides</name>
    <dbReference type="NCBI Taxonomy" id="2548426"/>
    <lineage>
        <taxon>Bacteria</taxon>
        <taxon>Pseudomonadati</taxon>
        <taxon>Pseudomonadota</taxon>
        <taxon>Gammaproteobacteria</taxon>
        <taxon>Chromatiales</taxon>
        <taxon>Sedimenticolaceae</taxon>
        <taxon>Sedimenticola</taxon>
    </lineage>
</organism>
<protein>
    <submittedName>
        <fullName evidence="1">Uncharacterized protein</fullName>
    </submittedName>
</protein>
<comment type="caution">
    <text evidence="1">The sequence shown here is derived from an EMBL/GenBank/DDBJ whole genome shotgun (WGS) entry which is preliminary data.</text>
</comment>
<accession>A0A6N4DNP5</accession>